<protein>
    <submittedName>
        <fullName evidence="1">Unannotated protein</fullName>
    </submittedName>
</protein>
<gene>
    <name evidence="1" type="ORF">UFOPK2761_03729</name>
</gene>
<proteinExistence type="predicted"/>
<organism evidence="1">
    <name type="scientific">freshwater metagenome</name>
    <dbReference type="NCBI Taxonomy" id="449393"/>
    <lineage>
        <taxon>unclassified sequences</taxon>
        <taxon>metagenomes</taxon>
        <taxon>ecological metagenomes</taxon>
    </lineage>
</organism>
<dbReference type="AlphaFoldDB" id="A0A6J6VVR3"/>
<accession>A0A6J6VVR3</accession>
<name>A0A6J6VVR3_9ZZZZ</name>
<reference evidence="1" key="1">
    <citation type="submission" date="2020-05" db="EMBL/GenBank/DDBJ databases">
        <authorList>
            <person name="Chiriac C."/>
            <person name="Salcher M."/>
            <person name="Ghai R."/>
            <person name="Kavagutti S V."/>
        </authorList>
    </citation>
    <scope>NUCLEOTIDE SEQUENCE</scope>
</reference>
<dbReference type="EMBL" id="CAEZYQ010000070">
    <property type="protein sequence ID" value="CAB4776661.1"/>
    <property type="molecule type" value="Genomic_DNA"/>
</dbReference>
<sequence length="114" mass="12435">MGHAQGVRRLVEEDLAGARFERCDLPGAVVRGSAVGGLEADDPWLGRPGEVLVVNGVDVVPLVEAELDRRFPGRSMRRATTAPDVPRAVLQSLHTILAEEWEHLRYALRDLAGC</sequence>
<evidence type="ECO:0000313" key="1">
    <source>
        <dbReference type="EMBL" id="CAB4776661.1"/>
    </source>
</evidence>